<dbReference type="RefSeq" id="WP_267781885.1">
    <property type="nucleotide sequence ID" value="NZ_CP113089.1"/>
</dbReference>
<evidence type="ECO:0000256" key="1">
    <source>
        <dbReference type="SAM" id="MobiDB-lite"/>
    </source>
</evidence>
<dbReference type="SUPFAM" id="SSF51261">
    <property type="entry name" value="Duplicated hybrid motif"/>
    <property type="match status" value="1"/>
</dbReference>
<reference evidence="3" key="1">
    <citation type="submission" date="2022-11" db="EMBL/GenBank/DDBJ databases">
        <title>Description of Microcella daejonensis nov. sp, isolated from riverside soil.</title>
        <authorList>
            <person name="Molina K.M."/>
            <person name="Kim S.B."/>
        </authorList>
    </citation>
    <scope>NUCLEOTIDE SEQUENCE</scope>
    <source>
        <strain evidence="3">MMS21-STM12</strain>
    </source>
</reference>
<gene>
    <name evidence="3" type="ORF">OVN18_03305</name>
</gene>
<dbReference type="InterPro" id="IPR011055">
    <property type="entry name" value="Dup_hybrid_motif"/>
</dbReference>
<dbReference type="PANTHER" id="PTHR21666">
    <property type="entry name" value="PEPTIDASE-RELATED"/>
    <property type="match status" value="1"/>
</dbReference>
<feature type="region of interest" description="Disordered" evidence="1">
    <location>
        <begin position="51"/>
        <end position="105"/>
    </location>
</feature>
<sequence length="357" mass="36795">MTDEFQRSAGRLPESPATVTGILQSLSLPAGEDSPATASIELPSAALAASSRRALREAEKSSSPARRRSRERVAAARPGRKADRPAAGRASGRRAVEAPTRPTAARQPLAARLAQKAFPPIVMLAVGALLIGTNVPAVALLDPEATPASEAFSSVSAAATGGALDSTAAREPAQVLEVATSADAAAPTATRDDWTVTSYAEVLRERYGSRTFAFTTSGTGAVRWPFPTAVPISSGFGGRVAPCYGCSSYHQGLDFTPGAGAPIYAVADGVVTGHTEGGAYGNHVFVDHIINGQRVTSLYAHMIWGSSPLVVGQQIKAGEFIGQVGSTGASTGAHLHFEIHLDGVPVDPYAWLTANAS</sequence>
<dbReference type="Gene3D" id="2.70.70.10">
    <property type="entry name" value="Glucose Permease (Domain IIA)"/>
    <property type="match status" value="1"/>
</dbReference>
<dbReference type="Pfam" id="PF01551">
    <property type="entry name" value="Peptidase_M23"/>
    <property type="match status" value="1"/>
</dbReference>
<dbReference type="GO" id="GO:0004222">
    <property type="term" value="F:metalloendopeptidase activity"/>
    <property type="evidence" value="ECO:0007669"/>
    <property type="project" value="TreeGrafter"/>
</dbReference>
<dbReference type="CDD" id="cd12797">
    <property type="entry name" value="M23_peptidase"/>
    <property type="match status" value="1"/>
</dbReference>
<dbReference type="InterPro" id="IPR050570">
    <property type="entry name" value="Cell_wall_metabolism_enzyme"/>
</dbReference>
<accession>A0A9E8MLX3</accession>
<organism evidence="3 4">
    <name type="scientific">Microcella daejeonensis</name>
    <dbReference type="NCBI Taxonomy" id="2994971"/>
    <lineage>
        <taxon>Bacteria</taxon>
        <taxon>Bacillati</taxon>
        <taxon>Actinomycetota</taxon>
        <taxon>Actinomycetes</taxon>
        <taxon>Micrococcales</taxon>
        <taxon>Microbacteriaceae</taxon>
        <taxon>Microcella</taxon>
    </lineage>
</organism>
<dbReference type="PANTHER" id="PTHR21666:SF270">
    <property type="entry name" value="MUREIN HYDROLASE ACTIVATOR ENVC"/>
    <property type="match status" value="1"/>
</dbReference>
<evidence type="ECO:0000313" key="3">
    <source>
        <dbReference type="EMBL" id="WAB82050.1"/>
    </source>
</evidence>
<protein>
    <submittedName>
        <fullName evidence="3">Peptidoglycan DD-metalloendopeptidase family protein</fullName>
    </submittedName>
</protein>
<evidence type="ECO:0000259" key="2">
    <source>
        <dbReference type="Pfam" id="PF01551"/>
    </source>
</evidence>
<proteinExistence type="predicted"/>
<dbReference type="KEGG" id="mdb:OVN18_03305"/>
<dbReference type="InterPro" id="IPR016047">
    <property type="entry name" value="M23ase_b-sheet_dom"/>
</dbReference>
<name>A0A9E8MLX3_9MICO</name>
<dbReference type="AlphaFoldDB" id="A0A9E8MLX3"/>
<keyword evidence="4" id="KW-1185">Reference proteome</keyword>
<feature type="domain" description="M23ase beta-sheet core" evidence="2">
    <location>
        <begin position="249"/>
        <end position="348"/>
    </location>
</feature>
<dbReference type="Proteomes" id="UP001164706">
    <property type="component" value="Chromosome"/>
</dbReference>
<evidence type="ECO:0000313" key="4">
    <source>
        <dbReference type="Proteomes" id="UP001164706"/>
    </source>
</evidence>
<dbReference type="EMBL" id="CP113089">
    <property type="protein sequence ID" value="WAB82050.1"/>
    <property type="molecule type" value="Genomic_DNA"/>
</dbReference>